<dbReference type="EMBL" id="CAXKWB010015103">
    <property type="protein sequence ID" value="CAL4112671.1"/>
    <property type="molecule type" value="Genomic_DNA"/>
</dbReference>
<evidence type="ECO:0000313" key="1">
    <source>
        <dbReference type="EMBL" id="CAL4112671.1"/>
    </source>
</evidence>
<proteinExistence type="predicted"/>
<sequence>ESVMHVQVRISEPILESDIPGRVSVPHTLDITEPATDADLITVTEPFLDSQTKATLADDTGAIIVPDAARESIVPDDTRPSIAPDDARASIVPDVGGVVDGPSGIELRLAEGGNDTVQNNTSIFTDYYLNVPTKAPTHPGQCPSWCKTTAGKFKCCLDIVELCPADSNRPLGSCEHHTKCYDSHGCYSGEVCCWDRCYGHGICVEPIKI</sequence>
<gene>
    <name evidence="1" type="ORF">MNOR_LOCUS19948</name>
</gene>
<organism evidence="1 2">
    <name type="scientific">Meganyctiphanes norvegica</name>
    <name type="common">Northern krill</name>
    <name type="synonym">Thysanopoda norvegica</name>
    <dbReference type="NCBI Taxonomy" id="48144"/>
    <lineage>
        <taxon>Eukaryota</taxon>
        <taxon>Metazoa</taxon>
        <taxon>Ecdysozoa</taxon>
        <taxon>Arthropoda</taxon>
        <taxon>Crustacea</taxon>
        <taxon>Multicrustacea</taxon>
        <taxon>Malacostraca</taxon>
        <taxon>Eumalacostraca</taxon>
        <taxon>Eucarida</taxon>
        <taxon>Euphausiacea</taxon>
        <taxon>Euphausiidae</taxon>
        <taxon>Meganyctiphanes</taxon>
    </lineage>
</organism>
<dbReference type="AlphaFoldDB" id="A0AAV2R6W9"/>
<dbReference type="Proteomes" id="UP001497623">
    <property type="component" value="Unassembled WGS sequence"/>
</dbReference>
<keyword evidence="2" id="KW-1185">Reference proteome</keyword>
<evidence type="ECO:0008006" key="3">
    <source>
        <dbReference type="Google" id="ProtNLM"/>
    </source>
</evidence>
<feature type="non-terminal residue" evidence="1">
    <location>
        <position position="1"/>
    </location>
</feature>
<accession>A0AAV2R6W9</accession>
<comment type="caution">
    <text evidence="1">The sequence shown here is derived from an EMBL/GenBank/DDBJ whole genome shotgun (WGS) entry which is preliminary data.</text>
</comment>
<evidence type="ECO:0000313" key="2">
    <source>
        <dbReference type="Proteomes" id="UP001497623"/>
    </source>
</evidence>
<reference evidence="1 2" key="1">
    <citation type="submission" date="2024-05" db="EMBL/GenBank/DDBJ databases">
        <authorList>
            <person name="Wallberg A."/>
        </authorList>
    </citation>
    <scope>NUCLEOTIDE SEQUENCE [LARGE SCALE GENOMIC DNA]</scope>
</reference>
<protein>
    <recommendedName>
        <fullName evidence="3">WAP domain-containing protein</fullName>
    </recommendedName>
</protein>
<name>A0AAV2R6W9_MEGNR</name>